<evidence type="ECO:0000313" key="3">
    <source>
        <dbReference type="EMBL" id="OFA33780.1"/>
    </source>
</evidence>
<feature type="transmembrane region" description="Helical" evidence="2">
    <location>
        <begin position="9"/>
        <end position="27"/>
    </location>
</feature>
<organism evidence="3 4">
    <name type="scientific">Bifidobacterium adolescentis</name>
    <dbReference type="NCBI Taxonomy" id="1680"/>
    <lineage>
        <taxon>Bacteria</taxon>
        <taxon>Bacillati</taxon>
        <taxon>Actinomycetota</taxon>
        <taxon>Actinomycetes</taxon>
        <taxon>Bifidobacteriales</taxon>
        <taxon>Bifidobacteriaceae</taxon>
        <taxon>Bifidobacterium</taxon>
    </lineage>
</organism>
<proteinExistence type="predicted"/>
<gene>
    <name evidence="3" type="ORF">BBK15_09045</name>
</gene>
<dbReference type="RefSeq" id="WP_070122923.1">
    <property type="nucleotide sequence ID" value="NZ_MAXD01000011.1"/>
</dbReference>
<keyword evidence="2" id="KW-0472">Membrane</keyword>
<feature type="region of interest" description="Disordered" evidence="1">
    <location>
        <begin position="37"/>
        <end position="58"/>
    </location>
</feature>
<dbReference type="EMBL" id="MAXD01000011">
    <property type="protein sequence ID" value="OFA33780.1"/>
    <property type="molecule type" value="Genomic_DNA"/>
</dbReference>
<keyword evidence="2" id="KW-0812">Transmembrane</keyword>
<comment type="caution">
    <text evidence="3">The sequence shown here is derived from an EMBL/GenBank/DDBJ whole genome shotgun (WGS) entry which is preliminary data.</text>
</comment>
<feature type="compositionally biased region" description="Low complexity" evidence="1">
    <location>
        <begin position="37"/>
        <end position="47"/>
    </location>
</feature>
<accession>A0A1E7XYC8</accession>
<evidence type="ECO:0000256" key="2">
    <source>
        <dbReference type="SAM" id="Phobius"/>
    </source>
</evidence>
<name>A0A1E7XYC8_BIFAD</name>
<reference evidence="3 4" key="1">
    <citation type="submission" date="2016-07" db="EMBL/GenBank/DDBJ databases">
        <title>Draft Genome Sequence of Bifidobacterium adolescentis strain Km 4.</title>
        <authorList>
            <person name="Danilenko V.N."/>
        </authorList>
    </citation>
    <scope>NUCLEOTIDE SEQUENCE [LARGE SCALE GENOMIC DNA]</scope>
    <source>
        <strain evidence="3 4">Km 4</strain>
    </source>
</reference>
<evidence type="ECO:0000313" key="4">
    <source>
        <dbReference type="Proteomes" id="UP000175684"/>
    </source>
</evidence>
<protein>
    <submittedName>
        <fullName evidence="3">Uncharacterized protein</fullName>
    </submittedName>
</protein>
<evidence type="ECO:0000256" key="1">
    <source>
        <dbReference type="SAM" id="MobiDB-lite"/>
    </source>
</evidence>
<sequence length="216" mass="23173">MDKSRLGRILAAIGVIIALALAGWGLWTVTRPAKAPAKATAGAPAKTATRKKATEGKRPTATYDELAAAVQDVSDKYRSESGYTPYRSGPYAGMSIYGLLDMTDDMDGVDDDAMADEIKTADTMPDDTSPEDLAAEITKLRNAYDAWDKRLWKTACDRFEEQSITDGMKPVIQAKPDCMGAAGDPPANQGTKESYQAMVDWYENAADLSARCSGGA</sequence>
<dbReference type="Proteomes" id="UP000175684">
    <property type="component" value="Unassembled WGS sequence"/>
</dbReference>
<keyword evidence="2" id="KW-1133">Transmembrane helix</keyword>
<dbReference type="AlphaFoldDB" id="A0A1E7XYC8"/>